<evidence type="ECO:0000313" key="4">
    <source>
        <dbReference type="Proteomes" id="UP000254040"/>
    </source>
</evidence>
<reference evidence="2 4" key="2">
    <citation type="submission" date="2018-06" db="EMBL/GenBank/DDBJ databases">
        <authorList>
            <consortium name="Pathogen Informatics"/>
            <person name="Doyle S."/>
        </authorList>
    </citation>
    <scope>NUCLEOTIDE SEQUENCE [LARGE SCALE GENOMIC DNA]</scope>
    <source>
        <strain evidence="2 4">NCTC12239</strain>
    </source>
</reference>
<evidence type="ECO:0000313" key="1">
    <source>
        <dbReference type="EMBL" id="KTD31042.1"/>
    </source>
</evidence>
<evidence type="ECO:0000313" key="2">
    <source>
        <dbReference type="EMBL" id="STX63621.1"/>
    </source>
</evidence>
<dbReference type="EMBL" id="UGOG01000001">
    <property type="protein sequence ID" value="STX63621.1"/>
    <property type="molecule type" value="Genomic_DNA"/>
</dbReference>
<dbReference type="Proteomes" id="UP000254040">
    <property type="component" value="Unassembled WGS sequence"/>
</dbReference>
<evidence type="ECO:0000313" key="3">
    <source>
        <dbReference type="Proteomes" id="UP000054985"/>
    </source>
</evidence>
<accession>A0A378K719</accession>
<reference evidence="1 3" key="1">
    <citation type="submission" date="2015-11" db="EMBL/GenBank/DDBJ databases">
        <title>Genomic analysis of 38 Legionella species identifies large and diverse effector repertoires.</title>
        <authorList>
            <person name="Burstein D."/>
            <person name="Amaro F."/>
            <person name="Zusman T."/>
            <person name="Lifshitz Z."/>
            <person name="Cohen O."/>
            <person name="Gilbert J.A."/>
            <person name="Pupko T."/>
            <person name="Shuman H.A."/>
            <person name="Segal G."/>
        </authorList>
    </citation>
    <scope>NUCLEOTIDE SEQUENCE [LARGE SCALE GENOMIC DNA]</scope>
    <source>
        <strain evidence="1 3">ATCC 43877</strain>
    </source>
</reference>
<dbReference type="OrthoDB" id="9898965at2"/>
<keyword evidence="3" id="KW-1185">Reference proteome</keyword>
<organism evidence="2 4">
    <name type="scientific">Legionella moravica</name>
    <dbReference type="NCBI Taxonomy" id="39962"/>
    <lineage>
        <taxon>Bacteria</taxon>
        <taxon>Pseudomonadati</taxon>
        <taxon>Pseudomonadota</taxon>
        <taxon>Gammaproteobacteria</taxon>
        <taxon>Legionellales</taxon>
        <taxon>Legionellaceae</taxon>
        <taxon>Legionella</taxon>
    </lineage>
</organism>
<proteinExistence type="predicted"/>
<gene>
    <name evidence="1" type="ORF">Lmor_3149</name>
    <name evidence="2" type="ORF">NCTC12239_02569</name>
</gene>
<protein>
    <submittedName>
        <fullName evidence="2">Uncharacterized protein</fullName>
    </submittedName>
</protein>
<dbReference type="AlphaFoldDB" id="A0A378K719"/>
<dbReference type="EMBL" id="LNYN01000042">
    <property type="protein sequence ID" value="KTD31042.1"/>
    <property type="molecule type" value="Genomic_DNA"/>
</dbReference>
<sequence>MSASSESVKKQLDEESTAKAPEVFFEDRSLQKYVGNNLVKILKIIFAMDNPDSLIELVPGLFGIVTIENFKGIDRDCFKDYIINNDIDPMNISTSRQTQYRVKDILLPRSGTWASFFKFRESCEQMKITLKFQVDVPNGTDSASKFTHCFFDMHFDALRLTQERVANLLKDNPHILMFDQEVEQNTCSLQ</sequence>
<dbReference type="Proteomes" id="UP000054985">
    <property type="component" value="Unassembled WGS sequence"/>
</dbReference>
<dbReference type="RefSeq" id="WP_028384862.1">
    <property type="nucleotide sequence ID" value="NZ_CAAAJG010000020.1"/>
</dbReference>
<name>A0A378K719_9GAMM</name>